<dbReference type="AlphaFoldDB" id="G8LYI3"/>
<evidence type="ECO:0000256" key="2">
    <source>
        <dbReference type="ARBA" id="ARBA00023125"/>
    </source>
</evidence>
<dbReference type="Pfam" id="PF12833">
    <property type="entry name" value="HTH_18"/>
    <property type="match status" value="1"/>
</dbReference>
<dbReference type="GO" id="GO:0043565">
    <property type="term" value="F:sequence-specific DNA binding"/>
    <property type="evidence" value="ECO:0007669"/>
    <property type="project" value="InterPro"/>
</dbReference>
<dbReference type="SMART" id="SM00342">
    <property type="entry name" value="HTH_ARAC"/>
    <property type="match status" value="1"/>
</dbReference>
<dbReference type="RefSeq" id="WP_014256500.1">
    <property type="nucleotide sequence ID" value="NC_016627.1"/>
</dbReference>
<evidence type="ECO:0000259" key="4">
    <source>
        <dbReference type="PROSITE" id="PS01124"/>
    </source>
</evidence>
<dbReference type="PANTHER" id="PTHR47504:SF5">
    <property type="entry name" value="RIGHT ORIGIN-BINDING PROTEIN"/>
    <property type="match status" value="1"/>
</dbReference>
<evidence type="ECO:0000313" key="5">
    <source>
        <dbReference type="EMBL" id="AEV69971.1"/>
    </source>
</evidence>
<protein>
    <submittedName>
        <fullName evidence="5">DNA-binding domain-containing protein, AraC-type</fullName>
    </submittedName>
</protein>
<dbReference type="InterPro" id="IPR011256">
    <property type="entry name" value="Reg_factor_effector_dom_sf"/>
</dbReference>
<dbReference type="PROSITE" id="PS01124">
    <property type="entry name" value="HTH_ARAC_FAMILY_2"/>
    <property type="match status" value="1"/>
</dbReference>
<gene>
    <name evidence="5" type="ordered locus">Clocl_3489</name>
</gene>
<keyword evidence="3" id="KW-0804">Transcription</keyword>
<dbReference type="Proteomes" id="UP000005435">
    <property type="component" value="Chromosome"/>
</dbReference>
<sequence>MREQILAVQRMQDYIEAHLNEEITLADLARASQFSPWYARRLFIKWTNLTPAEYIRKLRLSKSALRLRDENCRIIDVALEMGFGSVDGYQRAFAREFGCNPKQYAANPVPLYLFKPYSVKSQYLGRRNESMEKVRNVFIQVMEKPARKAVIKRGIKATHYFEYCEEVGCDVWSLLTSMKSISGEPVCMWLPERYRKPGTSEYVQGVEVPLDYDGIVPEGFDIIELPASKYLMFQGEPFAEEDYAQAIDEIWEAERKYNPSVIGYEWDTENPRIQLEPIGTRGYIELLPIKPL</sequence>
<feature type="domain" description="HTH araC/xylS-type" evidence="4">
    <location>
        <begin position="9"/>
        <end position="107"/>
    </location>
</feature>
<keyword evidence="2 5" id="KW-0238">DNA-binding</keyword>
<dbReference type="InterPro" id="IPR018060">
    <property type="entry name" value="HTH_AraC"/>
</dbReference>
<dbReference type="HOGENOM" id="CLU_952405_0_0_9"/>
<reference evidence="6" key="1">
    <citation type="submission" date="2011-12" db="EMBL/GenBank/DDBJ databases">
        <title>Complete sequence of Clostridium clariflavum DSM 19732.</title>
        <authorList>
            <consortium name="US DOE Joint Genome Institute"/>
            <person name="Lucas S."/>
            <person name="Han J."/>
            <person name="Lapidus A."/>
            <person name="Cheng J.-F."/>
            <person name="Goodwin L."/>
            <person name="Pitluck S."/>
            <person name="Peters L."/>
            <person name="Teshima H."/>
            <person name="Detter J.C."/>
            <person name="Han C."/>
            <person name="Tapia R."/>
            <person name="Land M."/>
            <person name="Hauser L."/>
            <person name="Kyrpides N."/>
            <person name="Ivanova N."/>
            <person name="Pagani I."/>
            <person name="Kitzmiller T."/>
            <person name="Lynd L."/>
            <person name="Izquierdo J."/>
            <person name="Woyke T."/>
        </authorList>
    </citation>
    <scope>NUCLEOTIDE SEQUENCE [LARGE SCALE GENOMIC DNA]</scope>
    <source>
        <strain evidence="6">DSM 19732 / NBRC 101661 / EBR45</strain>
    </source>
</reference>
<dbReference type="eggNOG" id="COG2207">
    <property type="taxonomic scope" value="Bacteria"/>
</dbReference>
<dbReference type="GO" id="GO:0003700">
    <property type="term" value="F:DNA-binding transcription factor activity"/>
    <property type="evidence" value="ECO:0007669"/>
    <property type="project" value="InterPro"/>
</dbReference>
<dbReference type="STRING" id="720554.Clocl_3489"/>
<proteinExistence type="predicted"/>
<dbReference type="InterPro" id="IPR029441">
    <property type="entry name" value="Cass2"/>
</dbReference>
<dbReference type="KEGG" id="ccl:Clocl_3489"/>
<keyword evidence="1" id="KW-0805">Transcription regulation</keyword>
<reference evidence="5 6" key="2">
    <citation type="journal article" date="2012" name="Stand. Genomic Sci.">
        <title>Complete Genome Sequence of Clostridium clariflavum DSM 19732.</title>
        <authorList>
            <person name="Izquierdo J.A."/>
            <person name="Goodwin L."/>
            <person name="Davenport K.W."/>
            <person name="Teshima H."/>
            <person name="Bruce D."/>
            <person name="Detter C."/>
            <person name="Tapia R."/>
            <person name="Han S."/>
            <person name="Land M."/>
            <person name="Hauser L."/>
            <person name="Jeffries C.D."/>
            <person name="Han J."/>
            <person name="Pitluck S."/>
            <person name="Nolan M."/>
            <person name="Chen A."/>
            <person name="Huntemann M."/>
            <person name="Mavromatis K."/>
            <person name="Mikhailova N."/>
            <person name="Liolios K."/>
            <person name="Woyke T."/>
            <person name="Lynd L.R."/>
        </authorList>
    </citation>
    <scope>NUCLEOTIDE SEQUENCE [LARGE SCALE GENOMIC DNA]</scope>
    <source>
        <strain evidence="6">DSM 19732 / NBRC 101661 / EBR45</strain>
    </source>
</reference>
<dbReference type="InterPro" id="IPR018062">
    <property type="entry name" value="HTH_AraC-typ_CS"/>
</dbReference>
<keyword evidence="6" id="KW-1185">Reference proteome</keyword>
<evidence type="ECO:0000313" key="6">
    <source>
        <dbReference type="Proteomes" id="UP000005435"/>
    </source>
</evidence>
<evidence type="ECO:0000256" key="3">
    <source>
        <dbReference type="ARBA" id="ARBA00023163"/>
    </source>
</evidence>
<dbReference type="Gene3D" id="1.10.10.60">
    <property type="entry name" value="Homeodomain-like"/>
    <property type="match status" value="2"/>
</dbReference>
<dbReference type="PANTHER" id="PTHR47504">
    <property type="entry name" value="RIGHT ORIGIN-BINDING PROTEIN"/>
    <property type="match status" value="1"/>
</dbReference>
<dbReference type="EMBL" id="CP003065">
    <property type="protein sequence ID" value="AEV69971.1"/>
    <property type="molecule type" value="Genomic_DNA"/>
</dbReference>
<dbReference type="InterPro" id="IPR009057">
    <property type="entry name" value="Homeodomain-like_sf"/>
</dbReference>
<dbReference type="PROSITE" id="PS00041">
    <property type="entry name" value="HTH_ARAC_FAMILY_1"/>
    <property type="match status" value="1"/>
</dbReference>
<organism evidence="5 6">
    <name type="scientific">Acetivibrio clariflavus (strain DSM 19732 / NBRC 101661 / EBR45)</name>
    <name type="common">Clostridium clariflavum</name>
    <dbReference type="NCBI Taxonomy" id="720554"/>
    <lineage>
        <taxon>Bacteria</taxon>
        <taxon>Bacillati</taxon>
        <taxon>Bacillota</taxon>
        <taxon>Clostridia</taxon>
        <taxon>Eubacteriales</taxon>
        <taxon>Oscillospiraceae</taxon>
        <taxon>Acetivibrio</taxon>
    </lineage>
</organism>
<dbReference type="Gene3D" id="3.20.80.10">
    <property type="entry name" value="Regulatory factor, effector binding domain"/>
    <property type="match status" value="1"/>
</dbReference>
<dbReference type="OrthoDB" id="9801721at2"/>
<dbReference type="InterPro" id="IPR050959">
    <property type="entry name" value="MarA-like"/>
</dbReference>
<dbReference type="Pfam" id="PF14526">
    <property type="entry name" value="Cass2"/>
    <property type="match status" value="1"/>
</dbReference>
<dbReference type="SUPFAM" id="SSF46689">
    <property type="entry name" value="Homeodomain-like"/>
    <property type="match status" value="2"/>
</dbReference>
<accession>G8LYI3</accession>
<name>G8LYI3_ACECE</name>
<evidence type="ECO:0000256" key="1">
    <source>
        <dbReference type="ARBA" id="ARBA00023015"/>
    </source>
</evidence>